<comment type="subcellular location">
    <subcellularLocation>
        <location evidence="1">Membrane</location>
        <topology evidence="1">Multi-pass membrane protein</topology>
    </subcellularLocation>
</comment>
<protein>
    <recommendedName>
        <fullName evidence="8">Major facilitator superfamily (MFS) profile domain-containing protein</fullName>
    </recommendedName>
</protein>
<dbReference type="GO" id="GO:0022857">
    <property type="term" value="F:transmembrane transporter activity"/>
    <property type="evidence" value="ECO:0007669"/>
    <property type="project" value="InterPro"/>
</dbReference>
<feature type="transmembrane region" description="Helical" evidence="5">
    <location>
        <begin position="123"/>
        <end position="142"/>
    </location>
</feature>
<evidence type="ECO:0000313" key="7">
    <source>
        <dbReference type="Proteomes" id="UP001345827"/>
    </source>
</evidence>
<feature type="transmembrane region" description="Helical" evidence="5">
    <location>
        <begin position="86"/>
        <end position="111"/>
    </location>
</feature>
<feature type="transmembrane region" description="Helical" evidence="5">
    <location>
        <begin position="500"/>
        <end position="517"/>
    </location>
</feature>
<name>A0AAV9QBV1_9PEZI</name>
<dbReference type="InterPro" id="IPR011701">
    <property type="entry name" value="MFS"/>
</dbReference>
<evidence type="ECO:0000256" key="2">
    <source>
        <dbReference type="ARBA" id="ARBA00022692"/>
    </source>
</evidence>
<keyword evidence="3 5" id="KW-1133">Transmembrane helix</keyword>
<keyword evidence="7" id="KW-1185">Reference proteome</keyword>
<evidence type="ECO:0000313" key="6">
    <source>
        <dbReference type="EMBL" id="KAK5537558.1"/>
    </source>
</evidence>
<dbReference type="Pfam" id="PF07690">
    <property type="entry name" value="MFS_1"/>
    <property type="match status" value="1"/>
</dbReference>
<gene>
    <name evidence="6" type="ORF">LTR25_004810</name>
</gene>
<organism evidence="6 7">
    <name type="scientific">Vermiconidia calcicola</name>
    <dbReference type="NCBI Taxonomy" id="1690605"/>
    <lineage>
        <taxon>Eukaryota</taxon>
        <taxon>Fungi</taxon>
        <taxon>Dikarya</taxon>
        <taxon>Ascomycota</taxon>
        <taxon>Pezizomycotina</taxon>
        <taxon>Dothideomycetes</taxon>
        <taxon>Dothideomycetidae</taxon>
        <taxon>Mycosphaerellales</taxon>
        <taxon>Extremaceae</taxon>
        <taxon>Vermiconidia</taxon>
    </lineage>
</organism>
<dbReference type="InterPro" id="IPR036259">
    <property type="entry name" value="MFS_trans_sf"/>
</dbReference>
<feature type="transmembrane region" description="Helical" evidence="5">
    <location>
        <begin position="468"/>
        <end position="488"/>
    </location>
</feature>
<reference evidence="6 7" key="1">
    <citation type="submission" date="2023-06" db="EMBL/GenBank/DDBJ databases">
        <title>Black Yeasts Isolated from many extreme environments.</title>
        <authorList>
            <person name="Coleine C."/>
            <person name="Stajich J.E."/>
            <person name="Selbmann L."/>
        </authorList>
    </citation>
    <scope>NUCLEOTIDE SEQUENCE [LARGE SCALE GENOMIC DNA]</scope>
    <source>
        <strain evidence="6 7">CCFEE 5887</strain>
    </source>
</reference>
<keyword evidence="4 5" id="KW-0472">Membrane</keyword>
<feature type="transmembrane region" description="Helical" evidence="5">
    <location>
        <begin position="364"/>
        <end position="384"/>
    </location>
</feature>
<dbReference type="PANTHER" id="PTHR23502">
    <property type="entry name" value="MAJOR FACILITATOR SUPERFAMILY"/>
    <property type="match status" value="1"/>
</dbReference>
<evidence type="ECO:0000256" key="4">
    <source>
        <dbReference type="ARBA" id="ARBA00023136"/>
    </source>
</evidence>
<evidence type="ECO:0000256" key="1">
    <source>
        <dbReference type="ARBA" id="ARBA00004141"/>
    </source>
</evidence>
<feature type="transmembrane region" description="Helical" evidence="5">
    <location>
        <begin position="432"/>
        <end position="456"/>
    </location>
</feature>
<dbReference type="PANTHER" id="PTHR23502:SF22">
    <property type="entry name" value="MAJOR FACILITATOR SUPERFAMILY (MFS) PROFILE DOMAIN-CONTAINING PROTEIN"/>
    <property type="match status" value="1"/>
</dbReference>
<feature type="transmembrane region" description="Helical" evidence="5">
    <location>
        <begin position="243"/>
        <end position="262"/>
    </location>
</feature>
<keyword evidence="2 5" id="KW-0812">Transmembrane</keyword>
<sequence length="532" mass="58927">MAHASKPALEALHVEEGLHIHPALPPGVKVDGGILLDAGLKNEHQLAVAKDGHKGKLTNRPQTVLLPQPSGNPEDPLRWSYRKKHAILFTLAYGAFVADAVSGSCTSLIVAQGIDWQMNPNTVNHANTINILLLGVGALFYVPLSTWWGRAPTIFWTAFISVFLNLGVALCPGWSEYHITRVVQGLFSNAPPSIAIGFIRDIFFFHERARKIGIWTALFIASPYLGPLFGNFMLAGLGQWRPVLWLGFAMQTAFLVCCILFLDESWYNRDVADELQPPRGNRVLDRLSRVAGIWQIRHHQYFYTLKHSITTFAQAILKPVLLIVYFNYFICFGWAIGINVSTAILFATPIQFGGYGYDFKQLGFLYFTPVVGILLGEIFGHFVNDALAKRYIRRHKGIFEPEVRLWMAYIAAILMIVGLVLLGLGLQRHLNIGVLIVGWGMHTCGLVILSVTTFAYAVDSYPTVPAEIAGWISFIRVAGGFSVGYYQQPWGEAIGYDKSFGTQAAFVGLGALAVAAIHKFGHRLRIKSGDIK</sequence>
<proteinExistence type="predicted"/>
<evidence type="ECO:0000256" key="3">
    <source>
        <dbReference type="ARBA" id="ARBA00022989"/>
    </source>
</evidence>
<dbReference type="Proteomes" id="UP001345827">
    <property type="component" value="Unassembled WGS sequence"/>
</dbReference>
<dbReference type="EMBL" id="JAXLQG010000007">
    <property type="protein sequence ID" value="KAK5537558.1"/>
    <property type="molecule type" value="Genomic_DNA"/>
</dbReference>
<evidence type="ECO:0008006" key="8">
    <source>
        <dbReference type="Google" id="ProtNLM"/>
    </source>
</evidence>
<evidence type="ECO:0000256" key="5">
    <source>
        <dbReference type="SAM" id="Phobius"/>
    </source>
</evidence>
<dbReference type="SUPFAM" id="SSF103473">
    <property type="entry name" value="MFS general substrate transporter"/>
    <property type="match status" value="1"/>
</dbReference>
<feature type="transmembrane region" description="Helical" evidence="5">
    <location>
        <begin position="405"/>
        <end position="426"/>
    </location>
</feature>
<dbReference type="Gene3D" id="1.20.1250.20">
    <property type="entry name" value="MFS general substrate transporter like domains"/>
    <property type="match status" value="1"/>
</dbReference>
<feature type="transmembrane region" description="Helical" evidence="5">
    <location>
        <begin position="212"/>
        <end position="237"/>
    </location>
</feature>
<accession>A0AAV9QBV1</accession>
<dbReference type="GO" id="GO:0005886">
    <property type="term" value="C:plasma membrane"/>
    <property type="evidence" value="ECO:0007669"/>
    <property type="project" value="TreeGrafter"/>
</dbReference>
<feature type="transmembrane region" description="Helical" evidence="5">
    <location>
        <begin position="187"/>
        <end position="205"/>
    </location>
</feature>
<feature type="transmembrane region" description="Helical" evidence="5">
    <location>
        <begin position="325"/>
        <end position="352"/>
    </location>
</feature>
<feature type="transmembrane region" description="Helical" evidence="5">
    <location>
        <begin position="154"/>
        <end position="175"/>
    </location>
</feature>
<dbReference type="AlphaFoldDB" id="A0AAV9QBV1"/>
<comment type="caution">
    <text evidence="6">The sequence shown here is derived from an EMBL/GenBank/DDBJ whole genome shotgun (WGS) entry which is preliminary data.</text>
</comment>